<evidence type="ECO:0000256" key="1">
    <source>
        <dbReference type="SAM" id="Phobius"/>
    </source>
</evidence>
<feature type="transmembrane region" description="Helical" evidence="1">
    <location>
        <begin position="46"/>
        <end position="65"/>
    </location>
</feature>
<dbReference type="RefSeq" id="WP_073361576.1">
    <property type="nucleotide sequence ID" value="NZ_FQVQ01000002.1"/>
</dbReference>
<keyword evidence="1" id="KW-0812">Transmembrane</keyword>
<evidence type="ECO:0000313" key="3">
    <source>
        <dbReference type="Proteomes" id="UP000184147"/>
    </source>
</evidence>
<reference evidence="2 3" key="1">
    <citation type="submission" date="2016-11" db="EMBL/GenBank/DDBJ databases">
        <authorList>
            <person name="Jaros S."/>
            <person name="Januszkiewicz K."/>
            <person name="Wedrychowicz H."/>
        </authorList>
    </citation>
    <scope>NUCLEOTIDE SEQUENCE [LARGE SCALE GENOMIC DNA]</scope>
    <source>
        <strain evidence="2 3">DSM 25660</strain>
    </source>
</reference>
<sequence>MNKKELLLGFALGLLTTGIGLFLVALLFSFISPNFHWQSLQNGDLLGKYIALGSLLNMLPFFVLLSRKKEAMGYGIIIAVATLTLSTLFF</sequence>
<gene>
    <name evidence="2" type="ORF">SAMN05444377_102200</name>
</gene>
<dbReference type="STRING" id="1124188.SAMN05444377_102200"/>
<dbReference type="OrthoDB" id="1362378at2"/>
<dbReference type="EMBL" id="FQVQ01000002">
    <property type="protein sequence ID" value="SHE97621.1"/>
    <property type="molecule type" value="Genomic_DNA"/>
</dbReference>
<dbReference type="Proteomes" id="UP000184147">
    <property type="component" value="Unassembled WGS sequence"/>
</dbReference>
<keyword evidence="1" id="KW-1133">Transmembrane helix</keyword>
<dbReference type="AlphaFoldDB" id="A0A1M4XVV3"/>
<keyword evidence="1" id="KW-0472">Membrane</keyword>
<protein>
    <submittedName>
        <fullName evidence="2">Uncharacterized protein</fullName>
    </submittedName>
</protein>
<accession>A0A1M4XVV3</accession>
<keyword evidence="3" id="KW-1185">Reference proteome</keyword>
<feature type="transmembrane region" description="Helical" evidence="1">
    <location>
        <begin position="72"/>
        <end position="89"/>
    </location>
</feature>
<evidence type="ECO:0000313" key="2">
    <source>
        <dbReference type="EMBL" id="SHE97621.1"/>
    </source>
</evidence>
<name>A0A1M4XVV3_9FLAO</name>
<proteinExistence type="predicted"/>
<organism evidence="2 3">
    <name type="scientific">Flavobacterium fontis</name>
    <dbReference type="NCBI Taxonomy" id="1124188"/>
    <lineage>
        <taxon>Bacteria</taxon>
        <taxon>Pseudomonadati</taxon>
        <taxon>Bacteroidota</taxon>
        <taxon>Flavobacteriia</taxon>
        <taxon>Flavobacteriales</taxon>
        <taxon>Flavobacteriaceae</taxon>
        <taxon>Flavobacterium</taxon>
    </lineage>
</organism>
<feature type="transmembrane region" description="Helical" evidence="1">
    <location>
        <begin position="7"/>
        <end position="31"/>
    </location>
</feature>